<dbReference type="OrthoDB" id="5213892at2759"/>
<dbReference type="Proteomes" id="UP000077154">
    <property type="component" value="Unassembled WGS sequence"/>
</dbReference>
<dbReference type="VEuPathDB" id="FungiDB:GMDG_01509"/>
<accession>A0A177AJI5</accession>
<organism evidence="1">
    <name type="scientific">Pseudogymnoascus destructans</name>
    <dbReference type="NCBI Taxonomy" id="655981"/>
    <lineage>
        <taxon>Eukaryota</taxon>
        <taxon>Fungi</taxon>
        <taxon>Dikarya</taxon>
        <taxon>Ascomycota</taxon>
        <taxon>Pezizomycotina</taxon>
        <taxon>Leotiomycetes</taxon>
        <taxon>Thelebolales</taxon>
        <taxon>Thelebolaceae</taxon>
        <taxon>Pseudogymnoascus</taxon>
    </lineage>
</organism>
<name>A0A177AJI5_9PEZI</name>
<dbReference type="GeneID" id="36285269"/>
<evidence type="ECO:0000313" key="1">
    <source>
        <dbReference type="EMBL" id="OAF61672.1"/>
    </source>
</evidence>
<proteinExistence type="predicted"/>
<sequence>MAHDSQTQLKDIMGCKNWVMLQIGRIAVLHADKLQALRQGHFNCVGFKQTIIDIHGFQQLGELDAVVSRAMIMLQLLPAVVAPLYVIGSVARQGDEQFFRDILSSPPLLDTSLKQRARILPALEDVWDKRRAEPTFLLETKLFLAIAEGNLT</sequence>
<reference evidence="1" key="1">
    <citation type="submission" date="2016-03" db="EMBL/GenBank/DDBJ databases">
        <title>Updated assembly of Pseudogymnoascus destructans, the fungus causing white-nose syndrome of bats.</title>
        <authorList>
            <person name="Palmer J.M."/>
            <person name="Drees K.P."/>
            <person name="Foster J.T."/>
            <person name="Lindner D.L."/>
        </authorList>
    </citation>
    <scope>NUCLEOTIDE SEQUENCE [LARGE SCALE GENOMIC DNA]</scope>
    <source>
        <strain evidence="1">20631-21</strain>
    </source>
</reference>
<dbReference type="RefSeq" id="XP_024326946.1">
    <property type="nucleotide sequence ID" value="XM_024465853.1"/>
</dbReference>
<gene>
    <name evidence="1" type="ORF">VC83_02185</name>
</gene>
<dbReference type="EMBL" id="KV441389">
    <property type="protein sequence ID" value="OAF61672.1"/>
    <property type="molecule type" value="Genomic_DNA"/>
</dbReference>
<protein>
    <submittedName>
        <fullName evidence="1">Uncharacterized protein</fullName>
    </submittedName>
</protein>
<dbReference type="AlphaFoldDB" id="A0A177AJI5"/>